<reference evidence="2 3" key="1">
    <citation type="submission" date="2024-04" db="EMBL/GenBank/DDBJ databases">
        <authorList>
            <consortium name="Genoscope - CEA"/>
            <person name="William W."/>
        </authorList>
    </citation>
    <scope>NUCLEOTIDE SEQUENCE [LARGE SCALE GENOMIC DNA]</scope>
</reference>
<proteinExistence type="predicted"/>
<name>A0AAV2HRM9_LYMST</name>
<dbReference type="PROSITE" id="PS00652">
    <property type="entry name" value="TNFR_NGFR_1"/>
    <property type="match status" value="1"/>
</dbReference>
<evidence type="ECO:0000259" key="1">
    <source>
        <dbReference type="PROSITE" id="PS50940"/>
    </source>
</evidence>
<accession>A0AAV2HRM9</accession>
<dbReference type="PROSITE" id="PS50940">
    <property type="entry name" value="CHIT_BIND_II"/>
    <property type="match status" value="1"/>
</dbReference>
<dbReference type="GO" id="GO:0008061">
    <property type="term" value="F:chitin binding"/>
    <property type="evidence" value="ECO:0007669"/>
    <property type="project" value="InterPro"/>
</dbReference>
<feature type="domain" description="Chitin-binding type-2" evidence="1">
    <location>
        <begin position="473"/>
        <end position="530"/>
    </location>
</feature>
<dbReference type="Proteomes" id="UP001497497">
    <property type="component" value="Unassembled WGS sequence"/>
</dbReference>
<dbReference type="InterPro" id="IPR036508">
    <property type="entry name" value="Chitin-bd_dom_sf"/>
</dbReference>
<sequence>GQFANINNNCQCQCDRTCPSGQSANINNFCQCQCDRTCPFGQSANINNFCQCQCDRTCPSGQTPNINNCICECPNTCSNGQRASVTNNCVCSPPVCSNTCPTGQTPNINNNCICECTNICSNGQLALVSNNCQCIRPNTCPFGQTPTINGQCQCDRTCPFGQSANINNNCQCQCDRTCPSGQFTNINNNCQCQCDRTCPFGQTPNINNNCQCECDRTCPFGQTPNITNNCICSCPNTCPPNQRPNPNNNCICERVQVCNLQCPVPQRPDIACSNCECPSSCPTNARRVGVCDCQCSDPSLVYVSRTNTCEQTSPTCQRSCPSGTFQNFDCSCSCPQGTSYNQTTSRCDAVVPYDQCTRAEYPCENNQVAYKDCNGRCFCACGSGFAGTRCEIKVQAELCDNCFYDNGHYHAGVVGYCDLFVNCLPVGEVPKDSQTRPASFSPIIMSCAPGTFYITRPNGWRGCDFLENGICSTDQCQTLPGNARYADSTSCQSYWQCGASSKLVAKGCCGAGQSFDPRSQSCIPNASCQVTCGPQVARSCNNSTAQPAGCPFEVTANDPNEFFYKEVPWAKSRCLPTDVMDLNLCRCVAGPNSRPLACDPVINYNFDTTSTSDEDHIPRIQISGVGQVANFSGSEDLTLKYFAGSGFYTDYFQINLRLFLPKPPTGSGRIAVVTNADCDVKESVSITMDNRNFYFKIFQLDSNVPVEIVIPYSGLADRNGWYDLTLIYKRINKKTFEFTGKVGSNTQTYQGTVPLTANIDTRTCALHLGYGFNYTSLVGYVDDFQVWRCDPNTGVIG</sequence>
<dbReference type="EMBL" id="CAXITT010000239">
    <property type="protein sequence ID" value="CAL1536778.1"/>
    <property type="molecule type" value="Genomic_DNA"/>
</dbReference>
<protein>
    <recommendedName>
        <fullName evidence="1">Chitin-binding type-2 domain-containing protein</fullName>
    </recommendedName>
</protein>
<dbReference type="SMART" id="SM00494">
    <property type="entry name" value="ChtBD2"/>
    <property type="match status" value="1"/>
</dbReference>
<dbReference type="GO" id="GO:0005576">
    <property type="term" value="C:extracellular region"/>
    <property type="evidence" value="ECO:0007669"/>
    <property type="project" value="InterPro"/>
</dbReference>
<evidence type="ECO:0000313" key="3">
    <source>
        <dbReference type="Proteomes" id="UP001497497"/>
    </source>
</evidence>
<dbReference type="SUPFAM" id="SSF57625">
    <property type="entry name" value="Invertebrate chitin-binding proteins"/>
    <property type="match status" value="1"/>
</dbReference>
<evidence type="ECO:0000313" key="2">
    <source>
        <dbReference type="EMBL" id="CAL1536778.1"/>
    </source>
</evidence>
<organism evidence="2 3">
    <name type="scientific">Lymnaea stagnalis</name>
    <name type="common">Great pond snail</name>
    <name type="synonym">Helix stagnalis</name>
    <dbReference type="NCBI Taxonomy" id="6523"/>
    <lineage>
        <taxon>Eukaryota</taxon>
        <taxon>Metazoa</taxon>
        <taxon>Spiralia</taxon>
        <taxon>Lophotrochozoa</taxon>
        <taxon>Mollusca</taxon>
        <taxon>Gastropoda</taxon>
        <taxon>Heterobranchia</taxon>
        <taxon>Euthyneura</taxon>
        <taxon>Panpulmonata</taxon>
        <taxon>Hygrophila</taxon>
        <taxon>Lymnaeoidea</taxon>
        <taxon>Lymnaeidae</taxon>
        <taxon>Lymnaea</taxon>
    </lineage>
</organism>
<comment type="caution">
    <text evidence="2">The sequence shown here is derived from an EMBL/GenBank/DDBJ whole genome shotgun (WGS) entry which is preliminary data.</text>
</comment>
<dbReference type="InterPro" id="IPR001368">
    <property type="entry name" value="TNFR/NGFR_Cys_rich_reg"/>
</dbReference>
<dbReference type="InterPro" id="IPR002557">
    <property type="entry name" value="Chitin-bd_dom"/>
</dbReference>
<keyword evidence="3" id="KW-1185">Reference proteome</keyword>
<feature type="non-terminal residue" evidence="2">
    <location>
        <position position="1"/>
    </location>
</feature>
<gene>
    <name evidence="2" type="ORF">GSLYS_00010691001</name>
</gene>
<dbReference type="AlphaFoldDB" id="A0AAV2HRM9"/>